<keyword evidence="5" id="KW-0560">Oxidoreductase</keyword>
<comment type="cofactor">
    <cofactor evidence="1">
        <name>pantetheine 4'-phosphate</name>
        <dbReference type="ChEBI" id="CHEBI:47942"/>
    </cofactor>
</comment>
<dbReference type="InterPro" id="IPR010071">
    <property type="entry name" value="AA_adenyl_dom"/>
</dbReference>
<feature type="region of interest" description="Disordered" evidence="7">
    <location>
        <begin position="2200"/>
        <end position="2222"/>
    </location>
</feature>
<dbReference type="RefSeq" id="WP_377483054.1">
    <property type="nucleotide sequence ID" value="NZ_JBHSVR010000001.1"/>
</dbReference>
<dbReference type="InterPro" id="IPR020806">
    <property type="entry name" value="PKS_PP-bd"/>
</dbReference>
<name>A0ABW1YIW3_9GAMM</name>
<dbReference type="PROSITE" id="PS00012">
    <property type="entry name" value="PHOSPHOPANTETHEINE"/>
    <property type="match status" value="2"/>
</dbReference>
<evidence type="ECO:0000256" key="6">
    <source>
        <dbReference type="ARBA" id="ARBA00023098"/>
    </source>
</evidence>
<feature type="transmembrane region" description="Helical" evidence="8">
    <location>
        <begin position="93"/>
        <end position="112"/>
    </location>
</feature>
<dbReference type="Gene3D" id="2.30.38.10">
    <property type="entry name" value="Luciferase, Domain 3"/>
    <property type="match status" value="1"/>
</dbReference>
<evidence type="ECO:0000259" key="9">
    <source>
        <dbReference type="PROSITE" id="PS50075"/>
    </source>
</evidence>
<dbReference type="InterPro" id="IPR023213">
    <property type="entry name" value="CAT-like_dom_sf"/>
</dbReference>
<keyword evidence="11" id="KW-1185">Reference proteome</keyword>
<reference evidence="11" key="1">
    <citation type="journal article" date="2019" name="Int. J. Syst. Evol. Microbiol.">
        <title>The Global Catalogue of Microorganisms (GCM) 10K type strain sequencing project: providing services to taxonomists for standard genome sequencing and annotation.</title>
        <authorList>
            <consortium name="The Broad Institute Genomics Platform"/>
            <consortium name="The Broad Institute Genome Sequencing Center for Infectious Disease"/>
            <person name="Wu L."/>
            <person name="Ma J."/>
        </authorList>
    </citation>
    <scope>NUCLEOTIDE SEQUENCE [LARGE SCALE GENOMIC DNA]</scope>
    <source>
        <strain evidence="11">CGMCC 1.13718</strain>
    </source>
</reference>
<dbReference type="NCBIfam" id="TIGR01733">
    <property type="entry name" value="AA-adenyl-dom"/>
    <property type="match status" value="1"/>
</dbReference>
<feature type="domain" description="Carrier" evidence="9">
    <location>
        <begin position="600"/>
        <end position="678"/>
    </location>
</feature>
<dbReference type="Pfam" id="PF00501">
    <property type="entry name" value="AMP-binding"/>
    <property type="match status" value="2"/>
</dbReference>
<dbReference type="SUPFAM" id="SSF51197">
    <property type="entry name" value="Clavaminate synthase-like"/>
    <property type="match status" value="1"/>
</dbReference>
<dbReference type="InterPro" id="IPR036736">
    <property type="entry name" value="ACP-like_sf"/>
</dbReference>
<comment type="caution">
    <text evidence="10">The sequence shown here is derived from an EMBL/GenBank/DDBJ whole genome shotgun (WGS) entry which is preliminary data.</text>
</comment>
<evidence type="ECO:0000256" key="5">
    <source>
        <dbReference type="ARBA" id="ARBA00023002"/>
    </source>
</evidence>
<dbReference type="EMBL" id="JBHSVR010000001">
    <property type="protein sequence ID" value="MFC6632697.1"/>
    <property type="molecule type" value="Genomic_DNA"/>
</dbReference>
<dbReference type="SUPFAM" id="SSF56801">
    <property type="entry name" value="Acetyl-CoA synthetase-like"/>
    <property type="match status" value="2"/>
</dbReference>
<dbReference type="Pfam" id="PF02668">
    <property type="entry name" value="TauD"/>
    <property type="match status" value="1"/>
</dbReference>
<dbReference type="Gene3D" id="3.40.50.980">
    <property type="match status" value="2"/>
</dbReference>
<keyword evidence="8" id="KW-0812">Transmembrane</keyword>
<dbReference type="InterPro" id="IPR000873">
    <property type="entry name" value="AMP-dep_synth/lig_dom"/>
</dbReference>
<dbReference type="InterPro" id="IPR009081">
    <property type="entry name" value="PP-bd_ACP"/>
</dbReference>
<evidence type="ECO:0000256" key="7">
    <source>
        <dbReference type="SAM" id="MobiDB-lite"/>
    </source>
</evidence>
<keyword evidence="2" id="KW-0596">Phosphopantetheine</keyword>
<dbReference type="Gene3D" id="3.30.300.30">
    <property type="match status" value="2"/>
</dbReference>
<dbReference type="Gene3D" id="3.60.130.10">
    <property type="entry name" value="Clavaminate synthase-like"/>
    <property type="match status" value="1"/>
</dbReference>
<evidence type="ECO:0000256" key="4">
    <source>
        <dbReference type="ARBA" id="ARBA00022832"/>
    </source>
</evidence>
<dbReference type="PROSITE" id="PS50075">
    <property type="entry name" value="CARRIER"/>
    <property type="match status" value="2"/>
</dbReference>
<protein>
    <submittedName>
        <fullName evidence="10">Amino acid adenylation domain-containing protein</fullName>
    </submittedName>
</protein>
<keyword evidence="6" id="KW-0443">Lipid metabolism</keyword>
<evidence type="ECO:0000256" key="2">
    <source>
        <dbReference type="ARBA" id="ARBA00022450"/>
    </source>
</evidence>
<dbReference type="Pfam" id="PF00550">
    <property type="entry name" value="PP-binding"/>
    <property type="match status" value="2"/>
</dbReference>
<dbReference type="PANTHER" id="PTHR45527">
    <property type="entry name" value="NONRIBOSOMAL PEPTIDE SYNTHETASE"/>
    <property type="match status" value="1"/>
</dbReference>
<keyword evidence="3" id="KW-0597">Phosphoprotein</keyword>
<organism evidence="10 11">
    <name type="scientific">Microbulbifer taiwanensis</name>
    <dbReference type="NCBI Taxonomy" id="986746"/>
    <lineage>
        <taxon>Bacteria</taxon>
        <taxon>Pseudomonadati</taxon>
        <taxon>Pseudomonadota</taxon>
        <taxon>Gammaproteobacteria</taxon>
        <taxon>Cellvibrionales</taxon>
        <taxon>Microbulbiferaceae</taxon>
        <taxon>Microbulbifer</taxon>
    </lineage>
</organism>
<evidence type="ECO:0000256" key="8">
    <source>
        <dbReference type="SAM" id="Phobius"/>
    </source>
</evidence>
<dbReference type="InterPro" id="IPR001242">
    <property type="entry name" value="Condensation_dom"/>
</dbReference>
<dbReference type="InterPro" id="IPR003819">
    <property type="entry name" value="TauD/TfdA-like"/>
</dbReference>
<dbReference type="InterPro" id="IPR040097">
    <property type="entry name" value="FAAL/FAAC"/>
</dbReference>
<dbReference type="Gene3D" id="3.30.559.10">
    <property type="entry name" value="Chloramphenicol acetyltransferase-like domain"/>
    <property type="match status" value="2"/>
</dbReference>
<dbReference type="SMART" id="SM00823">
    <property type="entry name" value="PKS_PP"/>
    <property type="match status" value="2"/>
</dbReference>
<dbReference type="InterPro" id="IPR020845">
    <property type="entry name" value="AMP-binding_CS"/>
</dbReference>
<dbReference type="InterPro" id="IPR025110">
    <property type="entry name" value="AMP-bd_C"/>
</dbReference>
<dbReference type="CDD" id="cd19531">
    <property type="entry name" value="LCL_NRPS-like"/>
    <property type="match status" value="2"/>
</dbReference>
<keyword evidence="8" id="KW-0472">Membrane</keyword>
<evidence type="ECO:0000256" key="3">
    <source>
        <dbReference type="ARBA" id="ARBA00022553"/>
    </source>
</evidence>
<dbReference type="PANTHER" id="PTHR45527:SF1">
    <property type="entry name" value="FATTY ACID SYNTHASE"/>
    <property type="match status" value="1"/>
</dbReference>
<dbReference type="InterPro" id="IPR045851">
    <property type="entry name" value="AMP-bd_C_sf"/>
</dbReference>
<dbReference type="Gene3D" id="1.10.1200.10">
    <property type="entry name" value="ACP-like"/>
    <property type="match status" value="2"/>
</dbReference>
<accession>A0ABW1YIW3</accession>
<evidence type="ECO:0000313" key="11">
    <source>
        <dbReference type="Proteomes" id="UP001596425"/>
    </source>
</evidence>
<evidence type="ECO:0000313" key="10">
    <source>
        <dbReference type="EMBL" id="MFC6632697.1"/>
    </source>
</evidence>
<dbReference type="InterPro" id="IPR006162">
    <property type="entry name" value="Ppantetheine_attach_site"/>
</dbReference>
<sequence>MDMKTEAQTDFSAAAEPGDFHDLRNIVDHLRSLAATRPRDIALVVAAERDGVAVDTPVTYAELDARARALAARLQRNFAPQDRALLLLDNDDHYAVAFFACLYAGLIAVPVFPPESARRQHIARLSGIADDAGARCILTSGDLLALVGPAMAAFGDADIIAVDRVDTADADQWSTHSPGGEQIAFLQYTSGSTSAPKGVMVSHDNLIANERAMARAMATSADDVFVSWLPLFHDMGLIGGLLQPIYRGGKLVLMSPQFFLQRPARWLEAISRHRGTVSGGPDFAYRLCVDRLKEAQIARLDLSSWRVAFSGAEPVRHQTLDAFISRFSAAGFAASAANPCYGLAEATLMVSASEPGSGMGTVNFDERSLQQGKALPDANGQTLVACGRVVEDHLVSIRDRSSGEACADGTLGEIWAGGPSIAQGYWNSPAQTAETFVERDGGRWLKTGDLGFIHRDQLYVAGRVKDLIIVRGHNLYPQDIESAVEARVSSVRRGRVAAFAVAGPDGEGIGLAAEVSRGVQKRESVQALVQALGEAVSETCGEPLTVAVLLNPGGLPKTSSGKLQRSSCRQGWEGKSLDAFGIYEFGKFALGGEASADGDRPRDREEIALAEIWAGCLGFTDSAAVRRDTHFFAAGGSSLTAVQVAAAIEARWQIAFSPRALFECPRLGDCAAEIRRRSGGAAAEAVRIPARDSGGQSQPLSPAQLRQWFLWKLDPSGSAYHIRGALHLAGALDADAMAEAVSVLGGRHPSLRTEFIEGEDGEVRQRARSGAGPALQFVDLCGAADAEARAGELLHQLDGEAFDLCRGPLARMLLIRLDGDAHILALVMHHIVSDGVSTQILLDELALCYRAALDRAEPALPPVDLEYTDYAHWQREWQGSDTRERQLDYWRTQLGSEHPPLLLPVDHARRSSAASSGEGGYRAARHHFLIPDSLQAGLRRLAESTDTTLFMALLAALQALLHRHSGEGDIRVGVPVANRPRPELRQLVGLFVNTLVLRSRIDGRTSLQQLLAQVRESALGAQENQDLPFDQLVEALRPERSAARNPLFQVMFNHLREDRGAFSRHTGLAATDWQMPAGDAQFELALDTREGADGHLSVTFTYAAELFEPATIARLADHYLLLLGALSAQPQAALGDIDLLGEAGRRQLREWGRGEARCADVQPVQRLVERQARQTPDAVAVEFGSEQWSYDQLNRRANRLAHQLIELGVGPEVRVGIAAQRSLEMVLGLLAILKAGGAYVPLEPEYPLERLTRMIEGSGIELLLTQSHLVAQMPEREGLQLLALDTLDLGGAPDGNPQVALHGENLAYVIYTSGSTGEPKGAANRHSALHNRLQWMQDAYALDGADRVLQKTPFSFDVSVWEFFWPLVTGARLVMARPGEHREPARLVELIRERGITTVHFVPSMLQAFLEESGVESCGSLRHIVCSGEALPAQAQEAVFARLPRAALHNLYGPTEAAIDVTHWTCRRGAAGTPPIGRPIAGLETWVLDADLNPVLPGVTGELYLGGAGLARGYLGRADLTAERFVAAPGAGVGERLYRTGDLVRWNGDGQLEYLGRVDHQVKIRGLRIELGEIEAQLLAQAPVREAAVVAAGERLLAYVSTRSGQAIDSAQLLARLGEQLPDYMVPAALLELEALPLNANGKLDRKALPPIEPVRRAAAEAPQGETELALAALWQQLLGAGPVGRQDHFFELGGHSLLAAMLASRVRQSMGRELALRNIFEYPTLQRQAEHLQTLVPLAPGDEPPLAPLERGATVPLAPAQQRLWLVERMAAAGQAPAYNMAGALRLHGGLDLSILRAALDTLVARHQALRTVYPEDDEGNPVAVIRDAAPVALPVADLSGALKGDLFARGGAQADAVERALAEEAARPFDLARGPLLRCRLLRFGPERHALLLCVHHIAFDGWSEGVFAREFATIYRDLSGGAAPALPALAVQYADYALWQRRRLEASAGRDAHFWRDYLDGAPALSTLPPELPEDTAAAGGGAALEVEIPGGAAAALRRLARAKDSSEFTLLLAAFSALLHRRAGADDLVIGTDLAGRDHPHLEDLIGFFVNVVPLRSHLQPGLSFAQWLDRTRESSLAAFDYRHVPFDQIVEHAGAPRSRGSNPLVQVLFVMQNTPRSHFEIPGLSIELVPAAVATSKFDLAVFVREDAGGFRAQWVYATDRYRRETIERFAEDWYQLLLRVAAEPEAPLEQLLPAAVQPPPSGAPASPGDKTGKGGRSAKLDKLRRIAGGGVCEAAAAPAQIATSFLQPGREFPLVVEAGGPDIDAVAWAGQQRAFIETALRRHAGILFRNFGLETPQQFEAFAEAMEPGLHGSYGDLPKKKGGRNIYRSTPYPERQMILYHNESSHLERWPRKQWFFCELPSRVGGATPIVDCREMLRRLPPPLVEEFARRELLYVRTFLPGLDVSWQDFFKTDSRAEVEARLAAAGTDWRWLDERTLQTRSRCPAVIVHPLTGERVFFNQVQLHHVSCLLPEVREDLLDLVGAERMPRQVYFGDGGAIDDETMAVIGRAYEDCAVRFDWRRGDVVMLDNMLAAHARDPYEEPRRIVVAMGDMVEREMLAGTRPAARKDKEKSVEV</sequence>
<dbReference type="Pfam" id="PF00668">
    <property type="entry name" value="Condensation"/>
    <property type="match status" value="2"/>
</dbReference>
<dbReference type="CDD" id="cd17646">
    <property type="entry name" value="A_NRPS_AB3403-like"/>
    <property type="match status" value="1"/>
</dbReference>
<dbReference type="SUPFAM" id="SSF52777">
    <property type="entry name" value="CoA-dependent acyltransferases"/>
    <property type="match status" value="4"/>
</dbReference>
<dbReference type="Proteomes" id="UP001596425">
    <property type="component" value="Unassembled WGS sequence"/>
</dbReference>
<keyword evidence="8" id="KW-1133">Transmembrane helix</keyword>
<evidence type="ECO:0000256" key="1">
    <source>
        <dbReference type="ARBA" id="ARBA00001957"/>
    </source>
</evidence>
<dbReference type="CDD" id="cd05931">
    <property type="entry name" value="FAAL"/>
    <property type="match status" value="1"/>
</dbReference>
<dbReference type="Gene3D" id="3.40.50.12780">
    <property type="entry name" value="N-terminal domain of ligase-like"/>
    <property type="match status" value="1"/>
</dbReference>
<dbReference type="InterPro" id="IPR042099">
    <property type="entry name" value="ANL_N_sf"/>
</dbReference>
<dbReference type="Pfam" id="PF13193">
    <property type="entry name" value="AMP-binding_C"/>
    <property type="match status" value="1"/>
</dbReference>
<gene>
    <name evidence="10" type="ORF">ACFQBM_05370</name>
</gene>
<feature type="domain" description="Carrier" evidence="9">
    <location>
        <begin position="1662"/>
        <end position="1737"/>
    </location>
</feature>
<dbReference type="PROSITE" id="PS00455">
    <property type="entry name" value="AMP_BINDING"/>
    <property type="match status" value="2"/>
</dbReference>
<keyword evidence="4" id="KW-0276">Fatty acid metabolism</keyword>
<dbReference type="Gene3D" id="3.30.559.30">
    <property type="entry name" value="Nonribosomal peptide synthetase, condensation domain"/>
    <property type="match status" value="2"/>
</dbReference>
<dbReference type="SUPFAM" id="SSF47336">
    <property type="entry name" value="ACP-like"/>
    <property type="match status" value="2"/>
</dbReference>
<dbReference type="InterPro" id="IPR042098">
    <property type="entry name" value="TauD-like_sf"/>
</dbReference>
<proteinExistence type="predicted"/>